<dbReference type="InterPro" id="IPR009057">
    <property type="entry name" value="Homeodomain-like_sf"/>
</dbReference>
<accession>A0ABY2BK33</accession>
<organism evidence="6 7">
    <name type="scientific">Kribbella orskensis</name>
    <dbReference type="NCBI Taxonomy" id="2512216"/>
    <lineage>
        <taxon>Bacteria</taxon>
        <taxon>Bacillati</taxon>
        <taxon>Actinomycetota</taxon>
        <taxon>Actinomycetes</taxon>
        <taxon>Propionibacteriales</taxon>
        <taxon>Kribbellaceae</taxon>
        <taxon>Kribbella</taxon>
    </lineage>
</organism>
<dbReference type="Gene3D" id="1.10.357.10">
    <property type="entry name" value="Tetracycline Repressor, domain 2"/>
    <property type="match status" value="1"/>
</dbReference>
<dbReference type="Pfam" id="PF16925">
    <property type="entry name" value="TetR_C_13"/>
    <property type="match status" value="1"/>
</dbReference>
<dbReference type="Proteomes" id="UP000295818">
    <property type="component" value="Unassembled WGS sequence"/>
</dbReference>
<keyword evidence="7" id="KW-1185">Reference proteome</keyword>
<dbReference type="PANTHER" id="PTHR47506:SF1">
    <property type="entry name" value="HTH-TYPE TRANSCRIPTIONAL REGULATOR YJDC"/>
    <property type="match status" value="1"/>
</dbReference>
<dbReference type="InterPro" id="IPR036271">
    <property type="entry name" value="Tet_transcr_reg_TetR-rel_C_sf"/>
</dbReference>
<reference evidence="6 7" key="1">
    <citation type="journal article" date="2015" name="Stand. Genomic Sci.">
        <title>Genomic Encyclopedia of Bacterial and Archaeal Type Strains, Phase III: the genomes of soil and plant-associated and newly described type strains.</title>
        <authorList>
            <person name="Whitman W.B."/>
            <person name="Woyke T."/>
            <person name="Klenk H.P."/>
            <person name="Zhou Y."/>
            <person name="Lilburn T.G."/>
            <person name="Beck B.J."/>
            <person name="De Vos P."/>
            <person name="Vandamme P."/>
            <person name="Eisen J.A."/>
            <person name="Garrity G."/>
            <person name="Hugenholtz P."/>
            <person name="Kyrpides N.C."/>
        </authorList>
    </citation>
    <scope>NUCLEOTIDE SEQUENCE [LARGE SCALE GENOMIC DNA]</scope>
    <source>
        <strain evidence="6 7">VKM Ac-2538</strain>
    </source>
</reference>
<dbReference type="SUPFAM" id="SSF46689">
    <property type="entry name" value="Homeodomain-like"/>
    <property type="match status" value="1"/>
</dbReference>
<name>A0ABY2BK33_9ACTN</name>
<gene>
    <name evidence="6" type="ORF">EV644_107336</name>
</gene>
<dbReference type="InterPro" id="IPR023772">
    <property type="entry name" value="DNA-bd_HTH_TetR-type_CS"/>
</dbReference>
<protein>
    <submittedName>
        <fullName evidence="6">TetR family transcriptional regulator</fullName>
    </submittedName>
</protein>
<evidence type="ECO:0000256" key="4">
    <source>
        <dbReference type="PROSITE-ProRule" id="PRU00335"/>
    </source>
</evidence>
<comment type="caution">
    <text evidence="6">The sequence shown here is derived from an EMBL/GenBank/DDBJ whole genome shotgun (WGS) entry which is preliminary data.</text>
</comment>
<feature type="DNA-binding region" description="H-T-H motif" evidence="4">
    <location>
        <begin position="33"/>
        <end position="52"/>
    </location>
</feature>
<evidence type="ECO:0000256" key="1">
    <source>
        <dbReference type="ARBA" id="ARBA00023015"/>
    </source>
</evidence>
<keyword evidence="3" id="KW-0804">Transcription</keyword>
<evidence type="ECO:0000313" key="6">
    <source>
        <dbReference type="EMBL" id="TCO22011.1"/>
    </source>
</evidence>
<sequence length="209" mass="22642">MLAVMGRPRKFEEEQVLRAARDEFWRNGYAATSLDDLMKATGLGKGSLYGAFGDKRQLFLKVLSAYAHETAEGVCGAVARGDRAIEVLRGFFVPGPQDAVAEHHGPVAPSRGCFLANSSTELAARDPEVTGRARATYQAVEDCFTHAVAQAVADGDLPEDTNPRELGRLLLTIQQGLQFLTKTEMTPEAMREIGRATVDRLLQLPAPVG</sequence>
<dbReference type="SUPFAM" id="SSF48498">
    <property type="entry name" value="Tetracyclin repressor-like, C-terminal domain"/>
    <property type="match status" value="1"/>
</dbReference>
<dbReference type="PROSITE" id="PS01081">
    <property type="entry name" value="HTH_TETR_1"/>
    <property type="match status" value="1"/>
</dbReference>
<dbReference type="InterPro" id="IPR001647">
    <property type="entry name" value="HTH_TetR"/>
</dbReference>
<keyword evidence="1" id="KW-0805">Transcription regulation</keyword>
<evidence type="ECO:0000259" key="5">
    <source>
        <dbReference type="PROSITE" id="PS50977"/>
    </source>
</evidence>
<evidence type="ECO:0000313" key="7">
    <source>
        <dbReference type="Proteomes" id="UP000295818"/>
    </source>
</evidence>
<dbReference type="Pfam" id="PF00440">
    <property type="entry name" value="TetR_N"/>
    <property type="match status" value="1"/>
</dbReference>
<keyword evidence="2 4" id="KW-0238">DNA-binding</keyword>
<proteinExistence type="predicted"/>
<dbReference type="PANTHER" id="PTHR47506">
    <property type="entry name" value="TRANSCRIPTIONAL REGULATORY PROTEIN"/>
    <property type="match status" value="1"/>
</dbReference>
<evidence type="ECO:0000256" key="2">
    <source>
        <dbReference type="ARBA" id="ARBA00023125"/>
    </source>
</evidence>
<feature type="domain" description="HTH tetR-type" evidence="5">
    <location>
        <begin position="10"/>
        <end position="70"/>
    </location>
</feature>
<dbReference type="PROSITE" id="PS50977">
    <property type="entry name" value="HTH_TETR_2"/>
    <property type="match status" value="1"/>
</dbReference>
<dbReference type="Gene3D" id="1.10.10.60">
    <property type="entry name" value="Homeodomain-like"/>
    <property type="match status" value="1"/>
</dbReference>
<dbReference type="InterPro" id="IPR011075">
    <property type="entry name" value="TetR_C"/>
</dbReference>
<evidence type="ECO:0000256" key="3">
    <source>
        <dbReference type="ARBA" id="ARBA00023163"/>
    </source>
</evidence>
<dbReference type="EMBL" id="SLWM01000007">
    <property type="protein sequence ID" value="TCO22011.1"/>
    <property type="molecule type" value="Genomic_DNA"/>
</dbReference>